<dbReference type="CDD" id="cd00051">
    <property type="entry name" value="EFh"/>
    <property type="match status" value="1"/>
</dbReference>
<sequence>MDGTSKGGMEAEHMSIEARLDQLSIKMDQCLEEVKAMSRNQLGTRGSIPMLPASRLQKQTSDETGHSQRTSRFSSASQEHHEHGSPTAGRITMKNIDLQQAYKSYASNISNELADLELVSQRGSEASFQEHCQGKKSVLRVVRRTRLDYIWETLDDPNSSKTAWWLSQAQSCLVVFTIIFGTLKATEEEVLDPLTVAVVETCFDSVFCLEFILRIISAPSKFMYFTDPVNIADIVCVLGLPLRASIGFVYTSDPETLWVKGVQIMLIFFLPLFRFLKLLRYFETTRLLIDACAKSAEAVPVLSYMMALIVLVSATFIYFFEDRNNIPSMPHALWLAVVTMTTVGYGDYFPKSLGGYLTVAVLTFISVVFLALPVGIVGFEFQKSWNSRGHMLLLTRLRNNLSKWQFNAGDVQILMQYADVDGDGRLTLGEFVELIRQMRIGVSRESAAELFTLLDADCNGFVDEEEFIRSVLPDEYIKEVQRSQREALPECKRQIKKALGSLDSLRVGLLPPEEVDAVDAVSPTLSTSSKDDRKDPEDDLFHEPL</sequence>
<evidence type="ECO:0000256" key="3">
    <source>
        <dbReference type="ARBA" id="ARBA00022538"/>
    </source>
</evidence>
<evidence type="ECO:0000256" key="13">
    <source>
        <dbReference type="SAM" id="Coils"/>
    </source>
</evidence>
<dbReference type="InterPro" id="IPR005821">
    <property type="entry name" value="Ion_trans_dom"/>
</dbReference>
<dbReference type="SUPFAM" id="SSF47473">
    <property type="entry name" value="EF-hand"/>
    <property type="match status" value="1"/>
</dbReference>
<evidence type="ECO:0000256" key="10">
    <source>
        <dbReference type="ARBA" id="ARBA00023065"/>
    </source>
</evidence>
<keyword evidence="7" id="KW-0851">Voltage-gated channel</keyword>
<keyword evidence="3" id="KW-0633">Potassium transport</keyword>
<evidence type="ECO:0000256" key="7">
    <source>
        <dbReference type="ARBA" id="ARBA00022882"/>
    </source>
</evidence>
<evidence type="ECO:0000256" key="9">
    <source>
        <dbReference type="ARBA" id="ARBA00022989"/>
    </source>
</evidence>
<proteinExistence type="predicted"/>
<keyword evidence="5" id="KW-0631">Potassium channel</keyword>
<keyword evidence="4 15" id="KW-0812">Transmembrane</keyword>
<feature type="region of interest" description="Disordered" evidence="14">
    <location>
        <begin position="41"/>
        <end position="92"/>
    </location>
</feature>
<comment type="caution">
    <text evidence="17">The sequence shown here is derived from an EMBL/GenBank/DDBJ whole genome shotgun (WGS) entry which is preliminary data.</text>
</comment>
<gene>
    <name evidence="17" type="ORF">SCF082_LOCUS8194</name>
</gene>
<dbReference type="PANTHER" id="PTHR11537">
    <property type="entry name" value="VOLTAGE-GATED POTASSIUM CHANNEL"/>
    <property type="match status" value="1"/>
</dbReference>
<dbReference type="InterPro" id="IPR018247">
    <property type="entry name" value="EF_Hand_1_Ca_BS"/>
</dbReference>
<dbReference type="PROSITE" id="PS00018">
    <property type="entry name" value="EF_HAND_1"/>
    <property type="match status" value="2"/>
</dbReference>
<dbReference type="EMBL" id="CAXAMM010004669">
    <property type="protein sequence ID" value="CAK9004462.1"/>
    <property type="molecule type" value="Genomic_DNA"/>
</dbReference>
<dbReference type="Gene3D" id="1.10.287.70">
    <property type="match status" value="1"/>
</dbReference>
<reference evidence="17 18" key="1">
    <citation type="submission" date="2024-02" db="EMBL/GenBank/DDBJ databases">
        <authorList>
            <person name="Chen Y."/>
            <person name="Shah S."/>
            <person name="Dougan E. K."/>
            <person name="Thang M."/>
            <person name="Chan C."/>
        </authorList>
    </citation>
    <scope>NUCLEOTIDE SEQUENCE [LARGE SCALE GENOMIC DNA]</scope>
</reference>
<evidence type="ECO:0000256" key="12">
    <source>
        <dbReference type="ARBA" id="ARBA00023303"/>
    </source>
</evidence>
<dbReference type="InterPro" id="IPR011992">
    <property type="entry name" value="EF-hand-dom_pair"/>
</dbReference>
<feature type="transmembrane region" description="Helical" evidence="15">
    <location>
        <begin position="332"/>
        <end position="349"/>
    </location>
</feature>
<organism evidence="17 18">
    <name type="scientific">Durusdinium trenchii</name>
    <dbReference type="NCBI Taxonomy" id="1381693"/>
    <lineage>
        <taxon>Eukaryota</taxon>
        <taxon>Sar</taxon>
        <taxon>Alveolata</taxon>
        <taxon>Dinophyceae</taxon>
        <taxon>Suessiales</taxon>
        <taxon>Symbiodiniaceae</taxon>
        <taxon>Durusdinium</taxon>
    </lineage>
</organism>
<keyword evidence="10" id="KW-0406">Ion transport</keyword>
<dbReference type="Gene3D" id="1.20.120.350">
    <property type="entry name" value="Voltage-gated potassium channels. Chain C"/>
    <property type="match status" value="1"/>
</dbReference>
<dbReference type="PRINTS" id="PR00169">
    <property type="entry name" value="KCHANNEL"/>
</dbReference>
<evidence type="ECO:0000256" key="8">
    <source>
        <dbReference type="ARBA" id="ARBA00022958"/>
    </source>
</evidence>
<evidence type="ECO:0000313" key="18">
    <source>
        <dbReference type="Proteomes" id="UP001642464"/>
    </source>
</evidence>
<dbReference type="GO" id="GO:0034220">
    <property type="term" value="P:monoatomic ion transmembrane transport"/>
    <property type="evidence" value="ECO:0007669"/>
    <property type="project" value="UniProtKB-KW"/>
</dbReference>
<keyword evidence="11 15" id="KW-0472">Membrane</keyword>
<feature type="compositionally biased region" description="Basic and acidic residues" evidence="14">
    <location>
        <begin position="529"/>
        <end position="545"/>
    </location>
</feature>
<feature type="transmembrane region" description="Helical" evidence="15">
    <location>
        <begin position="355"/>
        <end position="379"/>
    </location>
</feature>
<dbReference type="Gene3D" id="1.10.238.10">
    <property type="entry name" value="EF-hand"/>
    <property type="match status" value="1"/>
</dbReference>
<dbReference type="Pfam" id="PF00520">
    <property type="entry name" value="Ion_trans"/>
    <property type="match status" value="1"/>
</dbReference>
<evidence type="ECO:0000256" key="1">
    <source>
        <dbReference type="ARBA" id="ARBA00004141"/>
    </source>
</evidence>
<keyword evidence="13" id="KW-0175">Coiled coil</keyword>
<evidence type="ECO:0000256" key="15">
    <source>
        <dbReference type="SAM" id="Phobius"/>
    </source>
</evidence>
<dbReference type="SUPFAM" id="SSF81324">
    <property type="entry name" value="Voltage-gated potassium channels"/>
    <property type="match status" value="1"/>
</dbReference>
<keyword evidence="9 15" id="KW-1133">Transmembrane helix</keyword>
<keyword evidence="12 17" id="KW-0407">Ion channel</keyword>
<evidence type="ECO:0000256" key="6">
    <source>
        <dbReference type="ARBA" id="ARBA00022837"/>
    </source>
</evidence>
<keyword evidence="8" id="KW-0630">Potassium</keyword>
<name>A0ABP0IQY1_9DINO</name>
<feature type="region of interest" description="Disordered" evidence="14">
    <location>
        <begin position="518"/>
        <end position="545"/>
    </location>
</feature>
<dbReference type="InterPro" id="IPR027359">
    <property type="entry name" value="Volt_channel_dom_sf"/>
</dbReference>
<feature type="transmembrane region" description="Helical" evidence="15">
    <location>
        <begin position="262"/>
        <end position="282"/>
    </location>
</feature>
<evidence type="ECO:0000256" key="2">
    <source>
        <dbReference type="ARBA" id="ARBA00022448"/>
    </source>
</evidence>
<feature type="transmembrane region" description="Helical" evidence="15">
    <location>
        <begin position="302"/>
        <end position="320"/>
    </location>
</feature>
<evidence type="ECO:0000256" key="14">
    <source>
        <dbReference type="SAM" id="MobiDB-lite"/>
    </source>
</evidence>
<feature type="domain" description="EF-hand" evidence="16">
    <location>
        <begin position="406"/>
        <end position="441"/>
    </location>
</feature>
<dbReference type="Proteomes" id="UP001642464">
    <property type="component" value="Unassembled WGS sequence"/>
</dbReference>
<dbReference type="InterPro" id="IPR002048">
    <property type="entry name" value="EF_hand_dom"/>
</dbReference>
<keyword evidence="18" id="KW-1185">Reference proteome</keyword>
<feature type="domain" description="EF-hand" evidence="16">
    <location>
        <begin position="442"/>
        <end position="477"/>
    </location>
</feature>
<comment type="subcellular location">
    <subcellularLocation>
        <location evidence="1">Membrane</location>
        <topology evidence="1">Multi-pass membrane protein</topology>
    </subcellularLocation>
</comment>
<dbReference type="SMART" id="SM00054">
    <property type="entry name" value="EFh"/>
    <property type="match status" value="2"/>
</dbReference>
<feature type="coiled-coil region" evidence="13">
    <location>
        <begin position="13"/>
        <end position="40"/>
    </location>
</feature>
<feature type="compositionally biased region" description="Polar residues" evidence="14">
    <location>
        <begin position="67"/>
        <end position="77"/>
    </location>
</feature>
<evidence type="ECO:0000256" key="4">
    <source>
        <dbReference type="ARBA" id="ARBA00022692"/>
    </source>
</evidence>
<evidence type="ECO:0000259" key="16">
    <source>
        <dbReference type="PROSITE" id="PS50222"/>
    </source>
</evidence>
<evidence type="ECO:0000313" key="17">
    <source>
        <dbReference type="EMBL" id="CAK9004462.1"/>
    </source>
</evidence>
<dbReference type="Pfam" id="PF13499">
    <property type="entry name" value="EF-hand_7"/>
    <property type="match status" value="1"/>
</dbReference>
<evidence type="ECO:0000256" key="11">
    <source>
        <dbReference type="ARBA" id="ARBA00023136"/>
    </source>
</evidence>
<protein>
    <submittedName>
        <fullName evidence="17">Potassium voltage-gated channel subfamily B member 2 (Voltage-gated potassium channel subunit Kv2.2)</fullName>
    </submittedName>
</protein>
<accession>A0ABP0IQY1</accession>
<dbReference type="PROSITE" id="PS50222">
    <property type="entry name" value="EF_HAND_2"/>
    <property type="match status" value="2"/>
</dbReference>
<evidence type="ECO:0000256" key="5">
    <source>
        <dbReference type="ARBA" id="ARBA00022826"/>
    </source>
</evidence>
<dbReference type="InterPro" id="IPR028325">
    <property type="entry name" value="VG_K_chnl"/>
</dbReference>
<keyword evidence="6" id="KW-0106">Calcium</keyword>
<keyword evidence="2" id="KW-0813">Transport</keyword>
<dbReference type="PANTHER" id="PTHR11537:SF254">
    <property type="entry name" value="POTASSIUM VOLTAGE-GATED CHANNEL PROTEIN SHAB"/>
    <property type="match status" value="1"/>
</dbReference>